<sequence>MTTRDTLTDAIESNESDLVDLVGDLVEAPTVTGDEAPAQEVIIDRLEAMGLEPDVFEPSADELADHEAYFETSSYEEYGYEGRPNVVARREGGDGPTLTLGGHIDVVDVTEAEWNREPWSLTQEGETLYGRGVADMKGGLAATLIAMETLDELGVELGGDLLFQSVIEEEDGGVGGTLAVLERGYVPDAAVIAEPYDVPNVGVASAGVMYFRVVVPGKSVHAAWGHEGVNAIGNAATVYRALEELDAERKARIDYEPAYRSNPSLEGNVTNLNIGTIEAGDWPSTLPSRAVLQGRIGWPPGETRAEVRAQVEDAVAEAAANDEWLAEHPPEVEWFGWQAEPHEVDPSCEIATLAKDVGEDVTGRSGSFVGGNAGLDERFYPLYYDVNAVSVGPDGANLHGADEHTTVPSLLEAAATIAAIAVEYCGVEE</sequence>
<dbReference type="AlphaFoldDB" id="A0A1H3GBE2"/>
<name>A0A1H3GBE2_9EURY</name>
<dbReference type="InterPro" id="IPR050072">
    <property type="entry name" value="Peptidase_M20A"/>
</dbReference>
<reference evidence="10" key="1">
    <citation type="submission" date="2016-10" db="EMBL/GenBank/DDBJ databases">
        <authorList>
            <person name="Varghese N."/>
            <person name="Submissions S."/>
        </authorList>
    </citation>
    <scope>NUCLEOTIDE SEQUENCE [LARGE SCALE GENOMIC DNA]</scope>
    <source>
        <strain evidence="10">DC30,IBRC 10041,KCTC 4046</strain>
    </source>
</reference>
<dbReference type="PANTHER" id="PTHR43808:SF25">
    <property type="entry name" value="PEPTIDASE M20 DIMERISATION DOMAIN-CONTAINING PROTEIN"/>
    <property type="match status" value="1"/>
</dbReference>
<organism evidence="9 10">
    <name type="scientific">Halopenitus persicus</name>
    <dbReference type="NCBI Taxonomy" id="1048396"/>
    <lineage>
        <taxon>Archaea</taxon>
        <taxon>Methanobacteriati</taxon>
        <taxon>Methanobacteriota</taxon>
        <taxon>Stenosarchaea group</taxon>
        <taxon>Halobacteria</taxon>
        <taxon>Halobacteriales</taxon>
        <taxon>Haloferacaceae</taxon>
        <taxon>Halopenitus</taxon>
    </lineage>
</organism>
<dbReference type="OrthoDB" id="24854at2157"/>
<dbReference type="InterPro" id="IPR011650">
    <property type="entry name" value="Peptidase_M20_dimer"/>
</dbReference>
<keyword evidence="4" id="KW-0479">Metal-binding</keyword>
<dbReference type="PANTHER" id="PTHR43808">
    <property type="entry name" value="ACETYLORNITHINE DEACETYLASE"/>
    <property type="match status" value="1"/>
</dbReference>
<dbReference type="GO" id="GO:0046872">
    <property type="term" value="F:metal ion binding"/>
    <property type="evidence" value="ECO:0007669"/>
    <property type="project" value="UniProtKB-KW"/>
</dbReference>
<gene>
    <name evidence="9" type="ORF">SAMN05216564_102388</name>
</gene>
<evidence type="ECO:0000256" key="6">
    <source>
        <dbReference type="ARBA" id="ARBA00022833"/>
    </source>
</evidence>
<dbReference type="InterPro" id="IPR036264">
    <property type="entry name" value="Bact_exopeptidase_dim_dom"/>
</dbReference>
<dbReference type="RefSeq" id="WP_021072547.1">
    <property type="nucleotide sequence ID" value="NZ_FNPC01000002.1"/>
</dbReference>
<dbReference type="GeneID" id="43838939"/>
<dbReference type="GO" id="GO:0016787">
    <property type="term" value="F:hydrolase activity"/>
    <property type="evidence" value="ECO:0007669"/>
    <property type="project" value="UniProtKB-KW"/>
</dbReference>
<dbReference type="Pfam" id="PF01546">
    <property type="entry name" value="Peptidase_M20"/>
    <property type="match status" value="1"/>
</dbReference>
<evidence type="ECO:0000259" key="8">
    <source>
        <dbReference type="Pfam" id="PF07687"/>
    </source>
</evidence>
<evidence type="ECO:0000313" key="9">
    <source>
        <dbReference type="EMBL" id="SDX99968.1"/>
    </source>
</evidence>
<evidence type="ECO:0000256" key="3">
    <source>
        <dbReference type="ARBA" id="ARBA00006247"/>
    </source>
</evidence>
<dbReference type="InterPro" id="IPR010182">
    <property type="entry name" value="ArgE/DapE"/>
</dbReference>
<evidence type="ECO:0000256" key="4">
    <source>
        <dbReference type="ARBA" id="ARBA00022723"/>
    </source>
</evidence>
<evidence type="ECO:0000313" key="10">
    <source>
        <dbReference type="Proteomes" id="UP000199079"/>
    </source>
</evidence>
<dbReference type="Gene3D" id="3.40.630.10">
    <property type="entry name" value="Zn peptidases"/>
    <property type="match status" value="1"/>
</dbReference>
<dbReference type="Gene3D" id="3.30.70.360">
    <property type="match status" value="1"/>
</dbReference>
<dbReference type="Pfam" id="PF07687">
    <property type="entry name" value="M20_dimer"/>
    <property type="match status" value="1"/>
</dbReference>
<comment type="cofactor">
    <cofactor evidence="1">
        <name>Co(2+)</name>
        <dbReference type="ChEBI" id="CHEBI:48828"/>
    </cofactor>
</comment>
<dbReference type="Proteomes" id="UP000199079">
    <property type="component" value="Unassembled WGS sequence"/>
</dbReference>
<keyword evidence="5" id="KW-0378">Hydrolase</keyword>
<evidence type="ECO:0000256" key="7">
    <source>
        <dbReference type="ARBA" id="ARBA00023285"/>
    </source>
</evidence>
<dbReference type="InterPro" id="IPR002933">
    <property type="entry name" value="Peptidase_M20"/>
</dbReference>
<evidence type="ECO:0000256" key="2">
    <source>
        <dbReference type="ARBA" id="ARBA00001947"/>
    </source>
</evidence>
<keyword evidence="6" id="KW-0862">Zinc</keyword>
<dbReference type="SUPFAM" id="SSF53187">
    <property type="entry name" value="Zn-dependent exopeptidases"/>
    <property type="match status" value="1"/>
</dbReference>
<dbReference type="EMBL" id="FNPC01000002">
    <property type="protein sequence ID" value="SDX99968.1"/>
    <property type="molecule type" value="Genomic_DNA"/>
</dbReference>
<protein>
    <submittedName>
        <fullName evidence="9">4-acetamidobutyryl-CoA deacetylase</fullName>
    </submittedName>
</protein>
<keyword evidence="7" id="KW-0170">Cobalt</keyword>
<evidence type="ECO:0000256" key="1">
    <source>
        <dbReference type="ARBA" id="ARBA00001941"/>
    </source>
</evidence>
<comment type="similarity">
    <text evidence="3">Belongs to the peptidase M20A family.</text>
</comment>
<feature type="domain" description="Peptidase M20 dimerisation" evidence="8">
    <location>
        <begin position="204"/>
        <end position="322"/>
    </location>
</feature>
<keyword evidence="10" id="KW-1185">Reference proteome</keyword>
<proteinExistence type="inferred from homology"/>
<evidence type="ECO:0000256" key="5">
    <source>
        <dbReference type="ARBA" id="ARBA00022801"/>
    </source>
</evidence>
<comment type="cofactor">
    <cofactor evidence="2">
        <name>Zn(2+)</name>
        <dbReference type="ChEBI" id="CHEBI:29105"/>
    </cofactor>
</comment>
<dbReference type="NCBIfam" id="TIGR01910">
    <property type="entry name" value="DapE-ArgE"/>
    <property type="match status" value="1"/>
</dbReference>
<dbReference type="SUPFAM" id="SSF55031">
    <property type="entry name" value="Bacterial exopeptidase dimerisation domain"/>
    <property type="match status" value="1"/>
</dbReference>
<accession>A0A1H3GBE2</accession>